<evidence type="ECO:0000259" key="17">
    <source>
        <dbReference type="PROSITE" id="PS50089"/>
    </source>
</evidence>
<dbReference type="GO" id="GO:0061630">
    <property type="term" value="F:ubiquitin protein ligase activity"/>
    <property type="evidence" value="ECO:0007669"/>
    <property type="project" value="UniProtKB-EC"/>
</dbReference>
<evidence type="ECO:0000256" key="2">
    <source>
        <dbReference type="ARBA" id="ARBA00004167"/>
    </source>
</evidence>
<evidence type="ECO:0000256" key="14">
    <source>
        <dbReference type="PROSITE-ProRule" id="PRU00175"/>
    </source>
</evidence>
<dbReference type="InterPro" id="IPR013083">
    <property type="entry name" value="Znf_RING/FYVE/PHD"/>
</dbReference>
<evidence type="ECO:0000256" key="3">
    <source>
        <dbReference type="ARBA" id="ARBA00004906"/>
    </source>
</evidence>
<evidence type="ECO:0000256" key="11">
    <source>
        <dbReference type="ARBA" id="ARBA00022989"/>
    </source>
</evidence>
<keyword evidence="6 16" id="KW-0812">Transmembrane</keyword>
<feature type="region of interest" description="Disordered" evidence="15">
    <location>
        <begin position="1"/>
        <end position="32"/>
    </location>
</feature>
<evidence type="ECO:0000256" key="10">
    <source>
        <dbReference type="ARBA" id="ARBA00022833"/>
    </source>
</evidence>
<evidence type="ECO:0000256" key="16">
    <source>
        <dbReference type="SAM" id="Phobius"/>
    </source>
</evidence>
<feature type="compositionally biased region" description="Pro residues" evidence="15">
    <location>
        <begin position="20"/>
        <end position="32"/>
    </location>
</feature>
<dbReference type="EMBL" id="KK914702">
    <property type="protein sequence ID" value="KDP30161.1"/>
    <property type="molecule type" value="Genomic_DNA"/>
</dbReference>
<evidence type="ECO:0000256" key="9">
    <source>
        <dbReference type="ARBA" id="ARBA00022786"/>
    </source>
</evidence>
<dbReference type="PANTHER" id="PTHR46905">
    <property type="entry name" value="RING-H2 FINGER PROTEIN ATL78"/>
    <property type="match status" value="1"/>
</dbReference>
<dbReference type="GO" id="GO:0008270">
    <property type="term" value="F:zinc ion binding"/>
    <property type="evidence" value="ECO:0007669"/>
    <property type="project" value="UniProtKB-KW"/>
</dbReference>
<dbReference type="Proteomes" id="UP000027138">
    <property type="component" value="Unassembled WGS sequence"/>
</dbReference>
<dbReference type="PROSITE" id="PS50089">
    <property type="entry name" value="ZF_RING_2"/>
    <property type="match status" value="1"/>
</dbReference>
<dbReference type="FunFam" id="3.30.40.10:FF:000187">
    <property type="entry name" value="E3 ubiquitin-protein ligase ATL6"/>
    <property type="match status" value="1"/>
</dbReference>
<dbReference type="AlphaFoldDB" id="A0A067K1R6"/>
<dbReference type="PANTHER" id="PTHR46905:SF22">
    <property type="entry name" value="RING-TYPE E3 UBIQUITIN TRANSFERASE"/>
    <property type="match status" value="1"/>
</dbReference>
<dbReference type="SMART" id="SM00184">
    <property type="entry name" value="RING"/>
    <property type="match status" value="1"/>
</dbReference>
<keyword evidence="11 16" id="KW-1133">Transmembrane helix</keyword>
<comment type="subcellular location">
    <subcellularLocation>
        <location evidence="2">Membrane</location>
        <topology evidence="2">Single-pass membrane protein</topology>
    </subcellularLocation>
</comment>
<comment type="similarity">
    <text evidence="13">Belongs to the RING-type zinc finger family. ATL subfamily.</text>
</comment>
<evidence type="ECO:0000256" key="5">
    <source>
        <dbReference type="ARBA" id="ARBA00022679"/>
    </source>
</evidence>
<feature type="transmembrane region" description="Helical" evidence="16">
    <location>
        <begin position="36"/>
        <end position="56"/>
    </location>
</feature>
<organism evidence="18 19">
    <name type="scientific">Jatropha curcas</name>
    <name type="common">Barbados nut</name>
    <dbReference type="NCBI Taxonomy" id="180498"/>
    <lineage>
        <taxon>Eukaryota</taxon>
        <taxon>Viridiplantae</taxon>
        <taxon>Streptophyta</taxon>
        <taxon>Embryophyta</taxon>
        <taxon>Tracheophyta</taxon>
        <taxon>Spermatophyta</taxon>
        <taxon>Magnoliopsida</taxon>
        <taxon>eudicotyledons</taxon>
        <taxon>Gunneridae</taxon>
        <taxon>Pentapetalae</taxon>
        <taxon>rosids</taxon>
        <taxon>fabids</taxon>
        <taxon>Malpighiales</taxon>
        <taxon>Euphorbiaceae</taxon>
        <taxon>Crotonoideae</taxon>
        <taxon>Jatropheae</taxon>
        <taxon>Jatropha</taxon>
    </lineage>
</organism>
<evidence type="ECO:0000256" key="8">
    <source>
        <dbReference type="ARBA" id="ARBA00022771"/>
    </source>
</evidence>
<keyword evidence="9" id="KW-0833">Ubl conjugation pathway</keyword>
<dbReference type="Pfam" id="PF13639">
    <property type="entry name" value="zf-RING_2"/>
    <property type="match status" value="1"/>
</dbReference>
<dbReference type="SUPFAM" id="SSF57850">
    <property type="entry name" value="RING/U-box"/>
    <property type="match status" value="1"/>
</dbReference>
<evidence type="ECO:0000256" key="1">
    <source>
        <dbReference type="ARBA" id="ARBA00000900"/>
    </source>
</evidence>
<evidence type="ECO:0000256" key="13">
    <source>
        <dbReference type="ARBA" id="ARBA00024209"/>
    </source>
</evidence>
<keyword evidence="8 14" id="KW-0863">Zinc-finger</keyword>
<sequence length="179" mass="19320">MAQSSPSPTISPAMITTHGPTPPPPPPPPPTPPHTGFNVMVIVAAMSCALVCALGLNSMLQCVFQCTHRAIAQPAEWIASRRQNSGINKKEMATLPTSTYNTRSGSPSPSSLSALSCAICLADFSDGDKIRLLPKCNHRFHVVCIDKWLLSHSSCPTCRQRFKSDDFSMPSHDQIFTTS</sequence>
<comment type="catalytic activity">
    <reaction evidence="1">
        <text>S-ubiquitinyl-[E2 ubiquitin-conjugating enzyme]-L-cysteine + [acceptor protein]-L-lysine = [E2 ubiquitin-conjugating enzyme]-L-cysteine + N(6)-ubiquitinyl-[acceptor protein]-L-lysine.</text>
        <dbReference type="EC" id="2.3.2.27"/>
    </reaction>
</comment>
<dbReference type="EC" id="2.3.2.27" evidence="4"/>
<accession>A0A067K1R6</accession>
<evidence type="ECO:0000256" key="7">
    <source>
        <dbReference type="ARBA" id="ARBA00022723"/>
    </source>
</evidence>
<dbReference type="CDD" id="cd16461">
    <property type="entry name" value="RING-H2_EL5-like"/>
    <property type="match status" value="1"/>
</dbReference>
<evidence type="ECO:0000313" key="19">
    <source>
        <dbReference type="Proteomes" id="UP000027138"/>
    </source>
</evidence>
<keyword evidence="10" id="KW-0862">Zinc</keyword>
<feature type="domain" description="RING-type" evidence="17">
    <location>
        <begin position="117"/>
        <end position="159"/>
    </location>
</feature>
<keyword evidence="12 16" id="KW-0472">Membrane</keyword>
<keyword evidence="5" id="KW-0808">Transferase</keyword>
<evidence type="ECO:0000256" key="15">
    <source>
        <dbReference type="SAM" id="MobiDB-lite"/>
    </source>
</evidence>
<proteinExistence type="inferred from homology"/>
<dbReference type="InterPro" id="IPR044602">
    <property type="entry name" value="ATL10/ATL72-79-like"/>
</dbReference>
<dbReference type="InterPro" id="IPR001841">
    <property type="entry name" value="Znf_RING"/>
</dbReference>
<evidence type="ECO:0000256" key="4">
    <source>
        <dbReference type="ARBA" id="ARBA00012483"/>
    </source>
</evidence>
<comment type="pathway">
    <text evidence="3">Protein modification; protein ubiquitination.</text>
</comment>
<reference evidence="18 19" key="1">
    <citation type="journal article" date="2014" name="PLoS ONE">
        <title>Global Analysis of Gene Expression Profiles in Physic Nut (Jatropha curcas L.) Seedlings Exposed to Salt Stress.</title>
        <authorList>
            <person name="Zhang L."/>
            <person name="Zhang C."/>
            <person name="Wu P."/>
            <person name="Chen Y."/>
            <person name="Li M."/>
            <person name="Jiang H."/>
            <person name="Wu G."/>
        </authorList>
    </citation>
    <scope>NUCLEOTIDE SEQUENCE [LARGE SCALE GENOMIC DNA]</scope>
    <source>
        <strain evidence="19">cv. GZQX0401</strain>
        <tissue evidence="18">Young leaves</tissue>
    </source>
</reference>
<gene>
    <name evidence="18" type="ORF">JCGZ_18194</name>
</gene>
<evidence type="ECO:0000313" key="18">
    <source>
        <dbReference type="EMBL" id="KDP30161.1"/>
    </source>
</evidence>
<keyword evidence="7" id="KW-0479">Metal-binding</keyword>
<dbReference type="GO" id="GO:0016020">
    <property type="term" value="C:membrane"/>
    <property type="evidence" value="ECO:0007669"/>
    <property type="project" value="UniProtKB-SubCell"/>
</dbReference>
<keyword evidence="19" id="KW-1185">Reference proteome</keyword>
<dbReference type="OrthoDB" id="8062037at2759"/>
<feature type="compositionally biased region" description="Polar residues" evidence="15">
    <location>
        <begin position="1"/>
        <end position="10"/>
    </location>
</feature>
<evidence type="ECO:0000256" key="12">
    <source>
        <dbReference type="ARBA" id="ARBA00023136"/>
    </source>
</evidence>
<name>A0A067K1R6_JATCU</name>
<evidence type="ECO:0000256" key="6">
    <source>
        <dbReference type="ARBA" id="ARBA00022692"/>
    </source>
</evidence>
<protein>
    <recommendedName>
        <fullName evidence="4">RING-type E3 ubiquitin transferase</fullName>
        <ecNumber evidence="4">2.3.2.27</ecNumber>
    </recommendedName>
</protein>
<dbReference type="Gene3D" id="3.30.40.10">
    <property type="entry name" value="Zinc/RING finger domain, C3HC4 (zinc finger)"/>
    <property type="match status" value="1"/>
</dbReference>
<dbReference type="GO" id="GO:0016567">
    <property type="term" value="P:protein ubiquitination"/>
    <property type="evidence" value="ECO:0007669"/>
    <property type="project" value="InterPro"/>
</dbReference>